<protein>
    <submittedName>
        <fullName evidence="1">Uncharacterized protein</fullName>
    </submittedName>
</protein>
<gene>
    <name evidence="1" type="ORF">SAMN05216333_11168</name>
</gene>
<dbReference type="Proteomes" id="UP000198814">
    <property type="component" value="Unassembled WGS sequence"/>
</dbReference>
<dbReference type="STRING" id="42354.SAMN05216333_11168"/>
<keyword evidence="2" id="KW-1185">Reference proteome</keyword>
<dbReference type="EMBL" id="FODO01000011">
    <property type="protein sequence ID" value="SEO51386.1"/>
    <property type="molecule type" value="Genomic_DNA"/>
</dbReference>
<organism evidence="1 2">
    <name type="scientific">Nitrosomonas oligotropha</name>
    <dbReference type="NCBI Taxonomy" id="42354"/>
    <lineage>
        <taxon>Bacteria</taxon>
        <taxon>Pseudomonadati</taxon>
        <taxon>Pseudomonadota</taxon>
        <taxon>Betaproteobacteria</taxon>
        <taxon>Nitrosomonadales</taxon>
        <taxon>Nitrosomonadaceae</taxon>
        <taxon>Nitrosomonas</taxon>
    </lineage>
</organism>
<accession>A0A1H8QBF7</accession>
<dbReference type="InterPro" id="IPR045459">
    <property type="entry name" value="DUF5908"/>
</dbReference>
<name>A0A1H8QBF7_9PROT</name>
<dbReference type="AlphaFoldDB" id="A0A1H8QBF7"/>
<evidence type="ECO:0000313" key="2">
    <source>
        <dbReference type="Proteomes" id="UP000198814"/>
    </source>
</evidence>
<sequence>MAIEIKQLLIKSNIVQRTGNEDLDLSEEHRLLKEEVLAECRRMIADFLREQGER</sequence>
<dbReference type="RefSeq" id="WP_176776388.1">
    <property type="nucleotide sequence ID" value="NZ_FNOE01000009.1"/>
</dbReference>
<evidence type="ECO:0000313" key="1">
    <source>
        <dbReference type="EMBL" id="SEO51386.1"/>
    </source>
</evidence>
<proteinExistence type="predicted"/>
<dbReference type="Pfam" id="PF19265">
    <property type="entry name" value="DUF5908"/>
    <property type="match status" value="1"/>
</dbReference>
<reference evidence="2" key="1">
    <citation type="submission" date="2016-10" db="EMBL/GenBank/DDBJ databases">
        <authorList>
            <person name="Varghese N."/>
            <person name="Submissions S."/>
        </authorList>
    </citation>
    <scope>NUCLEOTIDE SEQUENCE [LARGE SCALE GENOMIC DNA]</scope>
    <source>
        <strain evidence="2">Nm76</strain>
    </source>
</reference>